<dbReference type="RefSeq" id="WP_076426848.1">
    <property type="nucleotide sequence ID" value="NZ_FTMP01000005.1"/>
</dbReference>
<proteinExistence type="predicted"/>
<dbReference type="AlphaFoldDB" id="A0A1N6TR49"/>
<dbReference type="EMBL" id="FTMP01000005">
    <property type="protein sequence ID" value="SIQ55825.1"/>
    <property type="molecule type" value="Genomic_DNA"/>
</dbReference>
<name>A0A1N6TR49_AQUAC</name>
<dbReference type="Pfam" id="PF10029">
    <property type="entry name" value="DUF2271"/>
    <property type="match status" value="1"/>
</dbReference>
<evidence type="ECO:0008006" key="3">
    <source>
        <dbReference type="Google" id="ProtNLM"/>
    </source>
</evidence>
<evidence type="ECO:0000313" key="2">
    <source>
        <dbReference type="Proteomes" id="UP000185841"/>
    </source>
</evidence>
<dbReference type="InterPro" id="IPR014469">
    <property type="entry name" value="DUF2271"/>
</dbReference>
<dbReference type="Proteomes" id="UP000185841">
    <property type="component" value="Unassembled WGS sequence"/>
</dbReference>
<reference evidence="1 2" key="1">
    <citation type="submission" date="2017-01" db="EMBL/GenBank/DDBJ databases">
        <authorList>
            <person name="Mah S.A."/>
            <person name="Swanson W.J."/>
            <person name="Moy G.W."/>
            <person name="Vacquier V.D."/>
        </authorList>
    </citation>
    <scope>NUCLEOTIDE SEQUENCE [LARGE SCALE GENOMIC DNA]</scope>
    <source>
        <strain evidence="1 2">RU36E</strain>
    </source>
</reference>
<organism evidence="1 2">
    <name type="scientific">Aquipseudomonas alcaligenes</name>
    <name type="common">Pseudomonas alcaligenes</name>
    <dbReference type="NCBI Taxonomy" id="43263"/>
    <lineage>
        <taxon>Bacteria</taxon>
        <taxon>Pseudomonadati</taxon>
        <taxon>Pseudomonadota</taxon>
        <taxon>Gammaproteobacteria</taxon>
        <taxon>Pseudomonadales</taxon>
        <taxon>Pseudomonadaceae</taxon>
        <taxon>Aquipseudomonas</taxon>
    </lineage>
</organism>
<evidence type="ECO:0000313" key="1">
    <source>
        <dbReference type="EMBL" id="SIQ55825.1"/>
    </source>
</evidence>
<sequence>MNKTALSFALAGISALPAISQAREINLTTTLQEYRGNEAYLAIYVTDAQGTYQRTLWVAGKKAKYYRHLRDWAQGGGNRPAEFDGLTGASVGSGETLEVAVELEDALIDAGYQIRIDTAVEDKRDNRGEIQVPLSSQATSIKGGGQGYIDSFGYSF</sequence>
<gene>
    <name evidence="1" type="ORF">SAMN05878282_105157</name>
</gene>
<protein>
    <recommendedName>
        <fullName evidence="3">Tat pathway signal protein</fullName>
    </recommendedName>
</protein>
<accession>A0A1N6TR49</accession>